<dbReference type="InParanoid" id="A0A194YHE4"/>
<dbReference type="PANTHER" id="PTHR31205">
    <property type="entry name" value="ACTIN CROSS-LINKING PROTEIN (DUF569)"/>
    <property type="match status" value="1"/>
</dbReference>
<dbReference type="eggNOG" id="ENOG502SIQX">
    <property type="taxonomic scope" value="Eukaryota"/>
</dbReference>
<dbReference type="OMA" id="WRVHRIV"/>
<dbReference type="OrthoDB" id="617902at2759"/>
<dbReference type="InterPro" id="IPR007679">
    <property type="entry name" value="DUF569"/>
</dbReference>
<dbReference type="InterPro" id="IPR054726">
    <property type="entry name" value="Ubiq_DUF569-assoc"/>
</dbReference>
<name>A0A194YHE4_SORBI</name>
<feature type="domain" description="DUF569" evidence="2">
    <location>
        <begin position="191"/>
        <end position="267"/>
    </location>
</feature>
<dbReference type="PANTHER" id="PTHR31205:SF3">
    <property type="entry name" value="OS06G0161100 PROTEIN"/>
    <property type="match status" value="1"/>
</dbReference>
<keyword evidence="4" id="KW-1185">Reference proteome</keyword>
<evidence type="ECO:0000259" key="2">
    <source>
        <dbReference type="Pfam" id="PF22932"/>
    </source>
</evidence>
<dbReference type="Pfam" id="PF22932">
    <property type="entry name" value="Ubiq_DUF_assoc"/>
    <property type="match status" value="1"/>
</dbReference>
<feature type="domain" description="DUF569" evidence="1">
    <location>
        <begin position="1"/>
        <end position="152"/>
    </location>
</feature>
<organism evidence="3 4">
    <name type="scientific">Sorghum bicolor</name>
    <name type="common">Sorghum</name>
    <name type="synonym">Sorghum vulgare</name>
    <dbReference type="NCBI Taxonomy" id="4558"/>
    <lineage>
        <taxon>Eukaryota</taxon>
        <taxon>Viridiplantae</taxon>
        <taxon>Streptophyta</taxon>
        <taxon>Embryophyta</taxon>
        <taxon>Tracheophyta</taxon>
        <taxon>Spermatophyta</taxon>
        <taxon>Magnoliopsida</taxon>
        <taxon>Liliopsida</taxon>
        <taxon>Poales</taxon>
        <taxon>Poaceae</taxon>
        <taxon>PACMAD clade</taxon>
        <taxon>Panicoideae</taxon>
        <taxon>Andropogonodae</taxon>
        <taxon>Andropogoneae</taxon>
        <taxon>Sorghinae</taxon>
        <taxon>Sorghum</taxon>
    </lineage>
</organism>
<dbReference type="Proteomes" id="UP000000768">
    <property type="component" value="Chromosome 10"/>
</dbReference>
<dbReference type="Pfam" id="PF04601">
    <property type="entry name" value="DUF569"/>
    <property type="match status" value="1"/>
</dbReference>
<dbReference type="STRING" id="4558.A0A194YHE4"/>
<proteinExistence type="predicted"/>
<evidence type="ECO:0000313" key="3">
    <source>
        <dbReference type="EMBL" id="KXG19373.1"/>
    </source>
</evidence>
<dbReference type="FunCoup" id="A0A194YHE4">
    <property type="interactions" value="377"/>
</dbReference>
<dbReference type="EMBL" id="CM000769">
    <property type="protein sequence ID" value="KXG19373.1"/>
    <property type="molecule type" value="Genomic_DNA"/>
</dbReference>
<reference evidence="4" key="2">
    <citation type="journal article" date="2018" name="Plant J.">
        <title>The Sorghum bicolor reference genome: improved assembly, gene annotations, a transcriptome atlas, and signatures of genome organization.</title>
        <authorList>
            <person name="McCormick R.F."/>
            <person name="Truong S.K."/>
            <person name="Sreedasyam A."/>
            <person name="Jenkins J."/>
            <person name="Shu S."/>
            <person name="Sims D."/>
            <person name="Kennedy M."/>
            <person name="Amirebrahimi M."/>
            <person name="Weers B.D."/>
            <person name="McKinley B."/>
            <person name="Mattison A."/>
            <person name="Morishige D.T."/>
            <person name="Grimwood J."/>
            <person name="Schmutz J."/>
            <person name="Mullet J.E."/>
        </authorList>
    </citation>
    <scope>NUCLEOTIDE SEQUENCE [LARGE SCALE GENOMIC DNA]</scope>
    <source>
        <strain evidence="4">cv. BTx623</strain>
    </source>
</reference>
<sequence length="291" mass="32279">MNRFPDGTHVWLRSRARRGYYVHADEDGSGVSLSTDRATLNAAWRVHRIVRQGVTYILLRCAAYGRYLALSASLARDGHRGREAAQSDFSEPQQLNVRWRAVFEPDGSGDVLLFCSLGVGEERYLRANGRYRRWNNGVTVDVLGSGSTMMHWTVVQIPLRPAPPALPKPSTDLGVPTGLLQRRTGPVMDRQRTIRYMRANDKDKLLGTETFSFLGRSVFNLTNEVAKKVGLDMSTITLCVHAGFHGRLTPLVVDLPRNEDPLDLVVLPNSSPAAMGLRHPNVDAPEPAPSI</sequence>
<dbReference type="CDD" id="cd23340">
    <property type="entry name" value="beta-trefoil_FSCN_ACP-like"/>
    <property type="match status" value="1"/>
</dbReference>
<dbReference type="Gramene" id="KXG19373">
    <property type="protein sequence ID" value="KXG19373"/>
    <property type="gene ID" value="SORBI_3010G049300"/>
</dbReference>
<accession>A0A194YHE4</accession>
<evidence type="ECO:0000313" key="4">
    <source>
        <dbReference type="Proteomes" id="UP000000768"/>
    </source>
</evidence>
<evidence type="ECO:0000259" key="1">
    <source>
        <dbReference type="Pfam" id="PF04601"/>
    </source>
</evidence>
<gene>
    <name evidence="3" type="ORF">SORBI_3010G049300</name>
</gene>
<protein>
    <submittedName>
        <fullName evidence="3">Uncharacterized protein</fullName>
    </submittedName>
</protein>
<dbReference type="AlphaFoldDB" id="A0A194YHE4"/>
<reference evidence="3 4" key="1">
    <citation type="journal article" date="2009" name="Nature">
        <title>The Sorghum bicolor genome and the diversification of grasses.</title>
        <authorList>
            <person name="Paterson A.H."/>
            <person name="Bowers J.E."/>
            <person name="Bruggmann R."/>
            <person name="Dubchak I."/>
            <person name="Grimwood J."/>
            <person name="Gundlach H."/>
            <person name="Haberer G."/>
            <person name="Hellsten U."/>
            <person name="Mitros T."/>
            <person name="Poliakov A."/>
            <person name="Schmutz J."/>
            <person name="Spannagl M."/>
            <person name="Tang H."/>
            <person name="Wang X."/>
            <person name="Wicker T."/>
            <person name="Bharti A.K."/>
            <person name="Chapman J."/>
            <person name="Feltus F.A."/>
            <person name="Gowik U."/>
            <person name="Grigoriev I.V."/>
            <person name="Lyons E."/>
            <person name="Maher C.A."/>
            <person name="Martis M."/>
            <person name="Narechania A."/>
            <person name="Otillar R.P."/>
            <person name="Penning B.W."/>
            <person name="Salamov A.A."/>
            <person name="Wang Y."/>
            <person name="Zhang L."/>
            <person name="Carpita N.C."/>
            <person name="Freeling M."/>
            <person name="Gingle A.R."/>
            <person name="Hash C.T."/>
            <person name="Keller B."/>
            <person name="Klein P."/>
            <person name="Kresovich S."/>
            <person name="McCann M.C."/>
            <person name="Ming R."/>
            <person name="Peterson D.G."/>
            <person name="Mehboob-ur-Rahman"/>
            <person name="Ware D."/>
            <person name="Westhoff P."/>
            <person name="Mayer K.F."/>
            <person name="Messing J."/>
            <person name="Rokhsar D.S."/>
        </authorList>
    </citation>
    <scope>NUCLEOTIDE SEQUENCE [LARGE SCALE GENOMIC DNA]</scope>
    <source>
        <strain evidence="4">cv. BTx623</strain>
    </source>
</reference>